<sequence>MTYISEVCSKKHRGSCLQSIFVLITTGLSLNYILMSVVSWRMMAILCLLVDVSGFVLSFYIPESSFWYVQNDEKESAKSAIAWFEPSLTTEQLNERVATIIEATENYSSAKGGDIKKMITSLREWKYLRPVVIGLVINCFRGGNGRIVICVYVESIFRSLNTHFNVDKVIMYFGFSDIIGSCVMMLFVHKMKRKTLAYLGTSVLVICLGTVCIFKFCQEAGVYISDYVPIIALYIYAVFVMTTFNSVISVIVSEIQVPIYRTEMNLFQNGLLYMFCAIYSSAYPSVETVLPLQYIFLWFIANIIMSCVIIAMLVPETSKMEFYENEKQPEHHCAH</sequence>
<feature type="transmembrane region" description="Helical" evidence="5">
    <location>
        <begin position="264"/>
        <end position="283"/>
    </location>
</feature>
<dbReference type="SUPFAM" id="SSF103473">
    <property type="entry name" value="MFS general substrate transporter"/>
    <property type="match status" value="1"/>
</dbReference>
<dbReference type="PANTHER" id="PTHR48021:SF1">
    <property type="entry name" value="GH07001P-RELATED"/>
    <property type="match status" value="1"/>
</dbReference>
<evidence type="ECO:0000259" key="6">
    <source>
        <dbReference type="PROSITE" id="PS50850"/>
    </source>
</evidence>
<name>A0AAN9Y8E6_9HEMI</name>
<dbReference type="Proteomes" id="UP001367676">
    <property type="component" value="Unassembled WGS sequence"/>
</dbReference>
<dbReference type="InterPro" id="IPR020846">
    <property type="entry name" value="MFS_dom"/>
</dbReference>
<keyword evidence="4 5" id="KW-0472">Membrane</keyword>
<evidence type="ECO:0000313" key="7">
    <source>
        <dbReference type="EMBL" id="KAK7601295.1"/>
    </source>
</evidence>
<dbReference type="InterPro" id="IPR005828">
    <property type="entry name" value="MFS_sugar_transport-like"/>
</dbReference>
<feature type="transmembrane region" description="Helical" evidence="5">
    <location>
        <begin position="169"/>
        <end position="188"/>
    </location>
</feature>
<proteinExistence type="predicted"/>
<keyword evidence="3 5" id="KW-1133">Transmembrane helix</keyword>
<feature type="transmembrane region" description="Helical" evidence="5">
    <location>
        <begin position="295"/>
        <end position="314"/>
    </location>
</feature>
<comment type="subcellular location">
    <subcellularLocation>
        <location evidence="1">Membrane</location>
        <topology evidence="1">Multi-pass membrane protein</topology>
    </subcellularLocation>
</comment>
<dbReference type="GO" id="GO:0016020">
    <property type="term" value="C:membrane"/>
    <property type="evidence" value="ECO:0007669"/>
    <property type="project" value="UniProtKB-SubCell"/>
</dbReference>
<dbReference type="Gene3D" id="1.20.1250.20">
    <property type="entry name" value="MFS general substrate transporter like domains"/>
    <property type="match status" value="1"/>
</dbReference>
<dbReference type="GO" id="GO:0022857">
    <property type="term" value="F:transmembrane transporter activity"/>
    <property type="evidence" value="ECO:0007669"/>
    <property type="project" value="InterPro"/>
</dbReference>
<feature type="transmembrane region" description="Helical" evidence="5">
    <location>
        <begin position="40"/>
        <end position="61"/>
    </location>
</feature>
<feature type="transmembrane region" description="Helical" evidence="5">
    <location>
        <begin position="228"/>
        <end position="252"/>
    </location>
</feature>
<evidence type="ECO:0000256" key="5">
    <source>
        <dbReference type="SAM" id="Phobius"/>
    </source>
</evidence>
<evidence type="ECO:0000256" key="2">
    <source>
        <dbReference type="ARBA" id="ARBA00022692"/>
    </source>
</evidence>
<feature type="transmembrane region" description="Helical" evidence="5">
    <location>
        <begin position="127"/>
        <end position="149"/>
    </location>
</feature>
<dbReference type="AlphaFoldDB" id="A0AAN9Y8E6"/>
<feature type="transmembrane region" description="Helical" evidence="5">
    <location>
        <begin position="16"/>
        <end position="34"/>
    </location>
</feature>
<keyword evidence="8" id="KW-1185">Reference proteome</keyword>
<comment type="caution">
    <text evidence="7">The sequence shown here is derived from an EMBL/GenBank/DDBJ whole genome shotgun (WGS) entry which is preliminary data.</text>
</comment>
<keyword evidence="2 5" id="KW-0812">Transmembrane</keyword>
<dbReference type="PROSITE" id="PS50850">
    <property type="entry name" value="MFS"/>
    <property type="match status" value="1"/>
</dbReference>
<protein>
    <recommendedName>
        <fullName evidence="6">Major facilitator superfamily (MFS) profile domain-containing protein</fullName>
    </recommendedName>
</protein>
<evidence type="ECO:0000256" key="4">
    <source>
        <dbReference type="ARBA" id="ARBA00023136"/>
    </source>
</evidence>
<feature type="domain" description="Major facilitator superfamily (MFS) profile" evidence="6">
    <location>
        <begin position="1"/>
        <end position="318"/>
    </location>
</feature>
<dbReference type="Pfam" id="PF00083">
    <property type="entry name" value="Sugar_tr"/>
    <property type="match status" value="1"/>
</dbReference>
<organism evidence="7 8">
    <name type="scientific">Parthenolecanium corni</name>
    <dbReference type="NCBI Taxonomy" id="536013"/>
    <lineage>
        <taxon>Eukaryota</taxon>
        <taxon>Metazoa</taxon>
        <taxon>Ecdysozoa</taxon>
        <taxon>Arthropoda</taxon>
        <taxon>Hexapoda</taxon>
        <taxon>Insecta</taxon>
        <taxon>Pterygota</taxon>
        <taxon>Neoptera</taxon>
        <taxon>Paraneoptera</taxon>
        <taxon>Hemiptera</taxon>
        <taxon>Sternorrhyncha</taxon>
        <taxon>Coccoidea</taxon>
        <taxon>Coccidae</taxon>
        <taxon>Parthenolecanium</taxon>
    </lineage>
</organism>
<dbReference type="InterPro" id="IPR036259">
    <property type="entry name" value="MFS_trans_sf"/>
</dbReference>
<evidence type="ECO:0000256" key="3">
    <source>
        <dbReference type="ARBA" id="ARBA00022989"/>
    </source>
</evidence>
<dbReference type="InterPro" id="IPR050549">
    <property type="entry name" value="MFS_Trehalose_Transporter"/>
</dbReference>
<dbReference type="EMBL" id="JBBCAQ010000010">
    <property type="protein sequence ID" value="KAK7601295.1"/>
    <property type="molecule type" value="Genomic_DNA"/>
</dbReference>
<accession>A0AAN9Y8E6</accession>
<evidence type="ECO:0000256" key="1">
    <source>
        <dbReference type="ARBA" id="ARBA00004141"/>
    </source>
</evidence>
<feature type="transmembrane region" description="Helical" evidence="5">
    <location>
        <begin position="195"/>
        <end position="216"/>
    </location>
</feature>
<reference evidence="7 8" key="1">
    <citation type="submission" date="2024-03" db="EMBL/GenBank/DDBJ databases">
        <title>Adaptation during the transition from Ophiocordyceps entomopathogen to insect associate is accompanied by gene loss and intensified selection.</title>
        <authorList>
            <person name="Ward C.M."/>
            <person name="Onetto C.A."/>
            <person name="Borneman A.R."/>
        </authorList>
    </citation>
    <scope>NUCLEOTIDE SEQUENCE [LARGE SCALE GENOMIC DNA]</scope>
    <source>
        <strain evidence="7">AWRI1</strain>
        <tissue evidence="7">Single Adult Female</tissue>
    </source>
</reference>
<gene>
    <name evidence="7" type="ORF">V9T40_008736</name>
</gene>
<evidence type="ECO:0000313" key="8">
    <source>
        <dbReference type="Proteomes" id="UP001367676"/>
    </source>
</evidence>
<dbReference type="PANTHER" id="PTHR48021">
    <property type="match status" value="1"/>
</dbReference>